<dbReference type="VEuPathDB" id="FungiDB:PC110_g1566"/>
<name>A0A8T1LCH5_9STRA</name>
<gene>
    <name evidence="1" type="ORF">PC115_g14068</name>
    <name evidence="2" type="ORF">PC117_g15469</name>
    <name evidence="3" type="ORF">PC118_g21741</name>
</gene>
<evidence type="ECO:0000313" key="4">
    <source>
        <dbReference type="Proteomes" id="UP000736787"/>
    </source>
</evidence>
<dbReference type="AlphaFoldDB" id="A0A8T1LCH5"/>
<protein>
    <submittedName>
        <fullName evidence="2">Uncharacterized protein</fullName>
    </submittedName>
</protein>
<dbReference type="EMBL" id="RCMI01000522">
    <property type="protein sequence ID" value="KAG2907100.1"/>
    <property type="molecule type" value="Genomic_DNA"/>
</dbReference>
<evidence type="ECO:0000313" key="3">
    <source>
        <dbReference type="EMBL" id="KAG2961850.1"/>
    </source>
</evidence>
<proteinExistence type="predicted"/>
<dbReference type="Proteomes" id="UP000697107">
    <property type="component" value="Unassembled WGS sequence"/>
</dbReference>
<dbReference type="EMBL" id="RCML01001539">
    <property type="protein sequence ID" value="KAG2961850.1"/>
    <property type="molecule type" value="Genomic_DNA"/>
</dbReference>
<comment type="caution">
    <text evidence="2">The sequence shown here is derived from an EMBL/GenBank/DDBJ whole genome shotgun (WGS) entry which is preliminary data.</text>
</comment>
<accession>A0A8T1LCH5</accession>
<evidence type="ECO:0000313" key="2">
    <source>
        <dbReference type="EMBL" id="KAG2924121.1"/>
    </source>
</evidence>
<sequence>MLPSRRILGGRLLKEHAKRCFEKAIEALRTMQTNTEGRVNLSSDVWMNIAKEHVLGVQLTLFGVALTYALPPAGDRRDGLAIAEELEKIMKKALN</sequence>
<dbReference type="EMBL" id="RCMK01000517">
    <property type="protein sequence ID" value="KAG2924121.1"/>
    <property type="molecule type" value="Genomic_DNA"/>
</dbReference>
<evidence type="ECO:0000313" key="1">
    <source>
        <dbReference type="EMBL" id="KAG2907100.1"/>
    </source>
</evidence>
<organism evidence="2 4">
    <name type="scientific">Phytophthora cactorum</name>
    <dbReference type="NCBI Taxonomy" id="29920"/>
    <lineage>
        <taxon>Eukaryota</taxon>
        <taxon>Sar</taxon>
        <taxon>Stramenopiles</taxon>
        <taxon>Oomycota</taxon>
        <taxon>Peronosporomycetes</taxon>
        <taxon>Peronosporales</taxon>
        <taxon>Peronosporaceae</taxon>
        <taxon>Phytophthora</taxon>
    </lineage>
</organism>
<dbReference type="Proteomes" id="UP000736787">
    <property type="component" value="Unassembled WGS sequence"/>
</dbReference>
<dbReference type="Proteomes" id="UP000774804">
    <property type="component" value="Unassembled WGS sequence"/>
</dbReference>
<reference evidence="2" key="1">
    <citation type="submission" date="2018-10" db="EMBL/GenBank/DDBJ databases">
        <title>Effector identification in a new, highly contiguous assembly of the strawberry crown rot pathogen Phytophthora cactorum.</title>
        <authorList>
            <person name="Armitage A.D."/>
            <person name="Nellist C.F."/>
            <person name="Bates H."/>
            <person name="Vickerstaff R.J."/>
            <person name="Harrison R.J."/>
        </authorList>
    </citation>
    <scope>NUCLEOTIDE SEQUENCE</scope>
    <source>
        <strain evidence="1">4032</strain>
        <strain evidence="2">4040</strain>
        <strain evidence="3">P415</strain>
    </source>
</reference>